<reference evidence="1" key="1">
    <citation type="submission" date="2023-03" db="EMBL/GenBank/DDBJ databases">
        <title>Massive genome expansion in bonnet fungi (Mycena s.s.) driven by repeated elements and novel gene families across ecological guilds.</title>
        <authorList>
            <consortium name="Lawrence Berkeley National Laboratory"/>
            <person name="Harder C.B."/>
            <person name="Miyauchi S."/>
            <person name="Viragh M."/>
            <person name="Kuo A."/>
            <person name="Thoen E."/>
            <person name="Andreopoulos B."/>
            <person name="Lu D."/>
            <person name="Skrede I."/>
            <person name="Drula E."/>
            <person name="Henrissat B."/>
            <person name="Morin E."/>
            <person name="Kohler A."/>
            <person name="Barry K."/>
            <person name="LaButti K."/>
            <person name="Morin E."/>
            <person name="Salamov A."/>
            <person name="Lipzen A."/>
            <person name="Mereny Z."/>
            <person name="Hegedus B."/>
            <person name="Baldrian P."/>
            <person name="Stursova M."/>
            <person name="Weitz H."/>
            <person name="Taylor A."/>
            <person name="Grigoriev I.V."/>
            <person name="Nagy L.G."/>
            <person name="Martin F."/>
            <person name="Kauserud H."/>
        </authorList>
    </citation>
    <scope>NUCLEOTIDE SEQUENCE</scope>
    <source>
        <strain evidence="1">CBHHK200</strain>
    </source>
</reference>
<gene>
    <name evidence="1" type="ORF">C8F04DRAFT_1188938</name>
</gene>
<keyword evidence="2" id="KW-1185">Reference proteome</keyword>
<proteinExistence type="predicted"/>
<sequence>MKHPSCMRWGRELKTVPRIARTSGYLIEERRVEVHQIDRDIGQMGERKDEMEGLEEARVFVEQGRQLKCASCTPEPSPPLIPKFWGVVERLRYTDNFSKVDCEGVREVKGQLEFAQFICIEERNPTSVLGLPLRQKAVTNLEAVESLETCESSKGPWKKASNKVYDWSLAKNLEALDANGVTLQTRTDGAISSEIQNLIRSAALQVFTRRGVGRRTPVLVRVMFVRASFGA</sequence>
<evidence type="ECO:0000313" key="1">
    <source>
        <dbReference type="EMBL" id="KAJ7028103.1"/>
    </source>
</evidence>
<protein>
    <submittedName>
        <fullName evidence="1">Uncharacterized protein</fullName>
    </submittedName>
</protein>
<organism evidence="1 2">
    <name type="scientific">Mycena alexandri</name>
    <dbReference type="NCBI Taxonomy" id="1745969"/>
    <lineage>
        <taxon>Eukaryota</taxon>
        <taxon>Fungi</taxon>
        <taxon>Dikarya</taxon>
        <taxon>Basidiomycota</taxon>
        <taxon>Agaricomycotina</taxon>
        <taxon>Agaricomycetes</taxon>
        <taxon>Agaricomycetidae</taxon>
        <taxon>Agaricales</taxon>
        <taxon>Marasmiineae</taxon>
        <taxon>Mycenaceae</taxon>
        <taxon>Mycena</taxon>
    </lineage>
</organism>
<evidence type="ECO:0000313" key="2">
    <source>
        <dbReference type="Proteomes" id="UP001218188"/>
    </source>
</evidence>
<accession>A0AAD6WUS8</accession>
<dbReference type="Proteomes" id="UP001218188">
    <property type="component" value="Unassembled WGS sequence"/>
</dbReference>
<name>A0AAD6WUS8_9AGAR</name>
<comment type="caution">
    <text evidence="1">The sequence shown here is derived from an EMBL/GenBank/DDBJ whole genome shotgun (WGS) entry which is preliminary data.</text>
</comment>
<dbReference type="EMBL" id="JARJCM010000116">
    <property type="protein sequence ID" value="KAJ7028103.1"/>
    <property type="molecule type" value="Genomic_DNA"/>
</dbReference>
<dbReference type="AlphaFoldDB" id="A0AAD6WUS8"/>